<gene>
    <name evidence="1" type="ORF">GCM10022233_87460</name>
</gene>
<reference evidence="2" key="1">
    <citation type="journal article" date="2019" name="Int. J. Syst. Evol. Microbiol.">
        <title>The Global Catalogue of Microorganisms (GCM) 10K type strain sequencing project: providing services to taxonomists for standard genome sequencing and annotation.</title>
        <authorList>
            <consortium name="The Broad Institute Genomics Platform"/>
            <consortium name="The Broad Institute Genome Sequencing Center for Infectious Disease"/>
            <person name="Wu L."/>
            <person name="Ma J."/>
        </authorList>
    </citation>
    <scope>NUCLEOTIDE SEQUENCE [LARGE SCALE GENOMIC DNA]</scope>
    <source>
        <strain evidence="2">JCM 16925</strain>
    </source>
</reference>
<dbReference type="EMBL" id="BAAAZY010000042">
    <property type="protein sequence ID" value="GAA4090657.1"/>
    <property type="molecule type" value="Genomic_DNA"/>
</dbReference>
<name>A0ABP7WL27_9ACTN</name>
<dbReference type="Proteomes" id="UP001499984">
    <property type="component" value="Unassembled WGS sequence"/>
</dbReference>
<protein>
    <submittedName>
        <fullName evidence="1">Uncharacterized protein</fullName>
    </submittedName>
</protein>
<sequence>MGEWKWVQAVERHLEESVFLNEHETAAKVGKVTGGVVLTAAAGAGVAYLGTTAAVASVGGWAAGQQAAMAVAAPSAGLLAQKAAFKVGEQVGEKARGALLKNVATSTWTLGSLGGAYVGAGCDAALDWLADQLP</sequence>
<comment type="caution">
    <text evidence="1">The sequence shown here is derived from an EMBL/GenBank/DDBJ whole genome shotgun (WGS) entry which is preliminary data.</text>
</comment>
<evidence type="ECO:0000313" key="2">
    <source>
        <dbReference type="Proteomes" id="UP001499984"/>
    </source>
</evidence>
<organism evidence="1 2">
    <name type="scientific">Streptomyces shaanxiensis</name>
    <dbReference type="NCBI Taxonomy" id="653357"/>
    <lineage>
        <taxon>Bacteria</taxon>
        <taxon>Bacillati</taxon>
        <taxon>Actinomycetota</taxon>
        <taxon>Actinomycetes</taxon>
        <taxon>Kitasatosporales</taxon>
        <taxon>Streptomycetaceae</taxon>
        <taxon>Streptomyces</taxon>
    </lineage>
</organism>
<evidence type="ECO:0000313" key="1">
    <source>
        <dbReference type="EMBL" id="GAA4090657.1"/>
    </source>
</evidence>
<proteinExistence type="predicted"/>
<keyword evidence="2" id="KW-1185">Reference proteome</keyword>
<accession>A0ABP7WL27</accession>